<sequence>MPPRRKPAPQATEPALVTSGKRTRSSPGQAQQTITPEATSPPLKHQKRRNAESSTTSTTSHHRVSAPSIDTRWNALTCAAWFDSYVDKDQSEKDQIEIDGILRFCEDCGLDPSGALVLALAYKLKAASMGVFSRAEWMNGMQLLDVDSTEKLKRKVGTLEALLKDSGETKEIYVWAFQFGKESKGRKYVGVDIAKGLWKLLLSDKQLYRHVDEFIEYLDDEEGPGSNVKVVTMDQWKSFYDFSTSVKDDLSNYDESSAWPVLLDEYVEYVRENR</sequence>
<comment type="caution">
    <text evidence="4">The sequence shown here is derived from an EMBL/GenBank/DDBJ whole genome shotgun (WGS) entry which is preliminary data.</text>
</comment>
<dbReference type="EMBL" id="MCGO01000005">
    <property type="protein sequence ID" value="ORY51387.1"/>
    <property type="molecule type" value="Genomic_DNA"/>
</dbReference>
<dbReference type="GO" id="GO:0045116">
    <property type="term" value="P:protein neddylation"/>
    <property type="evidence" value="ECO:0007669"/>
    <property type="project" value="TreeGrafter"/>
</dbReference>
<dbReference type="InterPro" id="IPR014764">
    <property type="entry name" value="DCN-prot"/>
</dbReference>
<organism evidence="4 5">
    <name type="scientific">Rhizoclosmatium globosum</name>
    <dbReference type="NCBI Taxonomy" id="329046"/>
    <lineage>
        <taxon>Eukaryota</taxon>
        <taxon>Fungi</taxon>
        <taxon>Fungi incertae sedis</taxon>
        <taxon>Chytridiomycota</taxon>
        <taxon>Chytridiomycota incertae sedis</taxon>
        <taxon>Chytridiomycetes</taxon>
        <taxon>Chytridiales</taxon>
        <taxon>Chytriomycetaceae</taxon>
        <taxon>Rhizoclosmatium</taxon>
    </lineage>
</organism>
<feature type="compositionally biased region" description="Polar residues" evidence="2">
    <location>
        <begin position="25"/>
        <end position="38"/>
    </location>
</feature>
<evidence type="ECO:0000256" key="1">
    <source>
        <dbReference type="RuleBase" id="RU410713"/>
    </source>
</evidence>
<dbReference type="Proteomes" id="UP000193642">
    <property type="component" value="Unassembled WGS sequence"/>
</dbReference>
<dbReference type="Pfam" id="PF03556">
    <property type="entry name" value="Cullin_binding"/>
    <property type="match status" value="1"/>
</dbReference>
<evidence type="ECO:0000256" key="2">
    <source>
        <dbReference type="SAM" id="MobiDB-lite"/>
    </source>
</evidence>
<dbReference type="InterPro" id="IPR042460">
    <property type="entry name" value="DCN1-like_PONY"/>
</dbReference>
<protein>
    <recommendedName>
        <fullName evidence="1">Defective in cullin neddylation protein</fullName>
    </recommendedName>
</protein>
<feature type="domain" description="DCUN1" evidence="3">
    <location>
        <begin position="73"/>
        <end position="271"/>
    </location>
</feature>
<dbReference type="AlphaFoldDB" id="A0A1Y2CWM9"/>
<dbReference type="GO" id="GO:0097602">
    <property type="term" value="F:cullin family protein binding"/>
    <property type="evidence" value="ECO:0007669"/>
    <property type="project" value="TreeGrafter"/>
</dbReference>
<dbReference type="GO" id="GO:0031624">
    <property type="term" value="F:ubiquitin conjugating enzyme binding"/>
    <property type="evidence" value="ECO:0007669"/>
    <property type="project" value="TreeGrafter"/>
</dbReference>
<comment type="function">
    <text evidence="1">Neddylation of cullins play an essential role in the regulation of SCF-type complexes activity.</text>
</comment>
<reference evidence="4 5" key="1">
    <citation type="submission" date="2016-07" db="EMBL/GenBank/DDBJ databases">
        <title>Pervasive Adenine N6-methylation of Active Genes in Fungi.</title>
        <authorList>
            <consortium name="DOE Joint Genome Institute"/>
            <person name="Mondo S.J."/>
            <person name="Dannebaum R.O."/>
            <person name="Kuo R.C."/>
            <person name="Labutti K."/>
            <person name="Haridas S."/>
            <person name="Kuo A."/>
            <person name="Salamov A."/>
            <person name="Ahrendt S.R."/>
            <person name="Lipzen A."/>
            <person name="Sullivan W."/>
            <person name="Andreopoulos W.B."/>
            <person name="Clum A."/>
            <person name="Lindquist E."/>
            <person name="Daum C."/>
            <person name="Ramamoorthy G.K."/>
            <person name="Gryganskyi A."/>
            <person name="Culley D."/>
            <person name="Magnuson J.K."/>
            <person name="James T.Y."/>
            <person name="O'Malley M.A."/>
            <person name="Stajich J.E."/>
            <person name="Spatafora J.W."/>
            <person name="Visel A."/>
            <person name="Grigoriev I.V."/>
        </authorList>
    </citation>
    <scope>NUCLEOTIDE SEQUENCE [LARGE SCALE GENOMIC DNA]</scope>
    <source>
        <strain evidence="4 5">JEL800</strain>
    </source>
</reference>
<dbReference type="GO" id="GO:0032182">
    <property type="term" value="F:ubiquitin-like protein binding"/>
    <property type="evidence" value="ECO:0007669"/>
    <property type="project" value="TreeGrafter"/>
</dbReference>
<proteinExistence type="predicted"/>
<dbReference type="PROSITE" id="PS51229">
    <property type="entry name" value="DCUN1"/>
    <property type="match status" value="1"/>
</dbReference>
<dbReference type="GO" id="GO:0005886">
    <property type="term" value="C:plasma membrane"/>
    <property type="evidence" value="ECO:0007669"/>
    <property type="project" value="UniProtKB-ARBA"/>
</dbReference>
<keyword evidence="5" id="KW-1185">Reference proteome</keyword>
<gene>
    <name evidence="4" type="ORF">BCR33DRAFT_846196</name>
</gene>
<dbReference type="GO" id="GO:0000151">
    <property type="term" value="C:ubiquitin ligase complex"/>
    <property type="evidence" value="ECO:0007669"/>
    <property type="project" value="TreeGrafter"/>
</dbReference>
<evidence type="ECO:0000313" key="5">
    <source>
        <dbReference type="Proteomes" id="UP000193642"/>
    </source>
</evidence>
<accession>A0A1Y2CWM9</accession>
<name>A0A1Y2CWM9_9FUNG</name>
<evidence type="ECO:0000313" key="4">
    <source>
        <dbReference type="EMBL" id="ORY51387.1"/>
    </source>
</evidence>
<feature type="region of interest" description="Disordered" evidence="2">
    <location>
        <begin position="1"/>
        <end position="66"/>
    </location>
</feature>
<dbReference type="Gene3D" id="1.10.238.10">
    <property type="entry name" value="EF-hand"/>
    <property type="match status" value="1"/>
</dbReference>
<evidence type="ECO:0000259" key="3">
    <source>
        <dbReference type="PROSITE" id="PS51229"/>
    </source>
</evidence>
<dbReference type="STRING" id="329046.A0A1Y2CWM9"/>
<dbReference type="PANTHER" id="PTHR12281:SF31">
    <property type="entry name" value="DCN1-LIKE PROTEIN 3"/>
    <property type="match status" value="1"/>
</dbReference>
<dbReference type="OrthoDB" id="27198at2759"/>
<dbReference type="Gene3D" id="1.10.238.200">
    <property type="entry name" value="Cullin, PONY binding domain"/>
    <property type="match status" value="1"/>
</dbReference>
<dbReference type="FunFam" id="1.10.238.200:FF:000003">
    <property type="entry name" value="DCN1-like protein 3"/>
    <property type="match status" value="1"/>
</dbReference>
<dbReference type="InterPro" id="IPR005176">
    <property type="entry name" value="PONY_dom"/>
</dbReference>
<dbReference type="PANTHER" id="PTHR12281">
    <property type="entry name" value="RP42 RELATED"/>
    <property type="match status" value="1"/>
</dbReference>